<feature type="domain" description="MATH" evidence="1">
    <location>
        <begin position="1"/>
        <end position="26"/>
    </location>
</feature>
<dbReference type="GO" id="GO:0016787">
    <property type="term" value="F:hydrolase activity"/>
    <property type="evidence" value="ECO:0007669"/>
    <property type="project" value="UniProtKB-KW"/>
</dbReference>
<gene>
    <name evidence="2" type="ORF">FCM35_KLT10418</name>
</gene>
<keyword evidence="3" id="KW-1185">Reference proteome</keyword>
<dbReference type="InterPro" id="IPR008974">
    <property type="entry name" value="TRAF-like"/>
</dbReference>
<dbReference type="CDD" id="cd00121">
    <property type="entry name" value="MATH"/>
    <property type="match status" value="1"/>
</dbReference>
<organism evidence="2 3">
    <name type="scientific">Carex littledalei</name>
    <dbReference type="NCBI Taxonomy" id="544730"/>
    <lineage>
        <taxon>Eukaryota</taxon>
        <taxon>Viridiplantae</taxon>
        <taxon>Streptophyta</taxon>
        <taxon>Embryophyta</taxon>
        <taxon>Tracheophyta</taxon>
        <taxon>Spermatophyta</taxon>
        <taxon>Magnoliopsida</taxon>
        <taxon>Liliopsida</taxon>
        <taxon>Poales</taxon>
        <taxon>Cyperaceae</taxon>
        <taxon>Cyperoideae</taxon>
        <taxon>Cariceae</taxon>
        <taxon>Carex</taxon>
        <taxon>Carex subgen. Euthyceras</taxon>
    </lineage>
</organism>
<dbReference type="SMART" id="SM00061">
    <property type="entry name" value="MATH"/>
    <property type="match status" value="1"/>
</dbReference>
<evidence type="ECO:0000313" key="2">
    <source>
        <dbReference type="EMBL" id="KAF3325347.1"/>
    </source>
</evidence>
<protein>
    <submittedName>
        <fullName evidence="2">Ubiquitin carboxyl-terminal hydrolase 12</fullName>
    </submittedName>
</protein>
<dbReference type="PANTHER" id="PTHR46162">
    <property type="entry name" value="TRAF-LIKE FAMILY PROTEIN"/>
    <property type="match status" value="1"/>
</dbReference>
<reference evidence="2" key="1">
    <citation type="submission" date="2020-01" db="EMBL/GenBank/DDBJ databases">
        <title>Genome sequence of Kobresia littledalei, the first chromosome-level genome in the family Cyperaceae.</title>
        <authorList>
            <person name="Qu G."/>
        </authorList>
    </citation>
    <scope>NUCLEOTIDE SEQUENCE</scope>
    <source>
        <strain evidence="2">C.B.Clarke</strain>
        <tissue evidence="2">Leaf</tissue>
    </source>
</reference>
<dbReference type="PANTHER" id="PTHR46162:SF2">
    <property type="entry name" value="ANKYRIN REPEAT-CONTAINING PROTEIN-RELATED"/>
    <property type="match status" value="1"/>
</dbReference>
<feature type="domain" description="MATH" evidence="1">
    <location>
        <begin position="49"/>
        <end position="190"/>
    </location>
</feature>
<accession>A0A833V5R6</accession>
<dbReference type="PROSITE" id="PS50144">
    <property type="entry name" value="MATH"/>
    <property type="match status" value="2"/>
</dbReference>
<evidence type="ECO:0000313" key="3">
    <source>
        <dbReference type="Proteomes" id="UP000623129"/>
    </source>
</evidence>
<dbReference type="Proteomes" id="UP000623129">
    <property type="component" value="Unassembled WGS sequence"/>
</dbReference>
<dbReference type="Gene3D" id="2.60.210.10">
    <property type="entry name" value="Apoptosis, Tumor Necrosis Factor Receptor Associated Protein 2, Chain A"/>
    <property type="match status" value="1"/>
</dbReference>
<evidence type="ECO:0000259" key="1">
    <source>
        <dbReference type="PROSITE" id="PS50144"/>
    </source>
</evidence>
<dbReference type="Pfam" id="PF22486">
    <property type="entry name" value="MATH_2"/>
    <property type="match status" value="1"/>
</dbReference>
<dbReference type="AlphaFoldDB" id="A0A833V5R6"/>
<dbReference type="EMBL" id="SWLB01000020">
    <property type="protein sequence ID" value="KAF3325347.1"/>
    <property type="molecule type" value="Genomic_DNA"/>
</dbReference>
<dbReference type="SUPFAM" id="SSF49599">
    <property type="entry name" value="TRAF domain-like"/>
    <property type="match status" value="1"/>
</dbReference>
<dbReference type="OrthoDB" id="1883087at2759"/>
<keyword evidence="2" id="KW-0378">Hydrolase</keyword>
<proteinExistence type="predicted"/>
<comment type="caution">
    <text evidence="2">The sequence shown here is derived from an EMBL/GenBank/DDBJ whole genome shotgun (WGS) entry which is preliminary data.</text>
</comment>
<dbReference type="InterPro" id="IPR002083">
    <property type="entry name" value="MATH/TRAF_dom"/>
</dbReference>
<name>A0A833V5R6_9POAL</name>
<sequence>MIPLKTLEKSSLGFVLNDSIAVGVELIEIKKVPCNGVERVSFIQKKKSSGSYSWYIEDFSQLSRPSALSKPFMIGGYTWRICLFPEGTKYSNKNYIALYLELEDKSGSQLPPSSGVMVEAVLSIKRQSQGVLGNGPRGTRTLDPCPIKFRHNFTASFTNWGTSELIRLDDFKNPSNGYLIKGTCTIEASVCVLGSGNDRSS</sequence>